<comment type="caution">
    <text evidence="1">The sequence shown here is derived from an EMBL/GenBank/DDBJ whole genome shotgun (WGS) entry which is preliminary data.</text>
</comment>
<dbReference type="Proteomes" id="UP000317663">
    <property type="component" value="Unassembled WGS sequence"/>
</dbReference>
<gene>
    <name evidence="1" type="ORF">EAH77_15850</name>
</gene>
<organism evidence="1 2">
    <name type="scientific">Ewingella americana</name>
    <dbReference type="NCBI Taxonomy" id="41202"/>
    <lineage>
        <taxon>Bacteria</taxon>
        <taxon>Pseudomonadati</taxon>
        <taxon>Pseudomonadota</taxon>
        <taxon>Gammaproteobacteria</taxon>
        <taxon>Enterobacterales</taxon>
        <taxon>Yersiniaceae</taxon>
        <taxon>Ewingella</taxon>
    </lineage>
</organism>
<reference evidence="1 2" key="1">
    <citation type="journal article" date="2019" name="Environ. Microbiol.">
        <title>Species interactions and distinct microbial communities in high Arctic permafrost affected cryosols are associated with the CH4 and CO2 gas fluxes.</title>
        <authorList>
            <person name="Altshuler I."/>
            <person name="Hamel J."/>
            <person name="Turney S."/>
            <person name="Magnuson E."/>
            <person name="Levesque R."/>
            <person name="Greer C."/>
            <person name="Whyte L.G."/>
        </authorList>
    </citation>
    <scope>NUCLEOTIDE SEQUENCE [LARGE SCALE GENOMIC DNA]</scope>
    <source>
        <strain evidence="1 2">E4</strain>
    </source>
</reference>
<evidence type="ECO:0000313" key="1">
    <source>
        <dbReference type="EMBL" id="TPG60040.1"/>
    </source>
</evidence>
<protein>
    <submittedName>
        <fullName evidence="1">Uncharacterized protein</fullName>
    </submittedName>
</protein>
<sequence length="310" mass="35569">MKKFNNRKFDTEQTTISQSKEDNVHRRIIIEDVMKKRALQQQVAINTHFEKFVLYRRAPEVFVKCPCFQDEDPVSSCPLCYGEGELPAYQIAGTRHHILFHANSALATANMALDYKDPSGIPSFKVIPSAYNGRMDTDWIEIQPFMQGTEVEFWSSINPDLMPLVSIFYKVDASWLPLDTLEEALAVSSRVKFRLQISKPEDITDETPAICGVNLRYKTQGFTEIEGTSPQWSQTIDRTTLGLLKLIEQGTLSIQCDIPNITNGDFFHHIETGQRFRVTAIDSMEARGITFDWQLRVRRIQDDELLNEIK</sequence>
<name>A0A502GFH9_9GAMM</name>
<dbReference type="EMBL" id="RCZD01000008">
    <property type="protein sequence ID" value="TPG60040.1"/>
    <property type="molecule type" value="Genomic_DNA"/>
</dbReference>
<accession>A0A502GFH9</accession>
<dbReference type="RefSeq" id="WP_140473768.1">
    <property type="nucleotide sequence ID" value="NZ_RCZD01000008.1"/>
</dbReference>
<dbReference type="AlphaFoldDB" id="A0A502GFH9"/>
<keyword evidence="2" id="KW-1185">Reference proteome</keyword>
<evidence type="ECO:0000313" key="2">
    <source>
        <dbReference type="Proteomes" id="UP000317663"/>
    </source>
</evidence>
<proteinExistence type="predicted"/>